<dbReference type="AlphaFoldDB" id="L1IHV6"/>
<evidence type="ECO:0000313" key="6">
    <source>
        <dbReference type="Proteomes" id="UP000011087"/>
    </source>
</evidence>
<evidence type="ECO:0000256" key="2">
    <source>
        <dbReference type="SAM" id="MobiDB-lite"/>
    </source>
</evidence>
<keyword evidence="6" id="KW-1185">Reference proteome</keyword>
<dbReference type="KEGG" id="gtt:GUITHDRAFT_146449"/>
<name>L1IHV6_GUITC</name>
<gene>
    <name evidence="4" type="ORF">GUITHDRAFT_146449</name>
</gene>
<dbReference type="EMBL" id="JH993089">
    <property type="protein sequence ID" value="EKX35529.1"/>
    <property type="molecule type" value="Genomic_DNA"/>
</dbReference>
<dbReference type="PANTHER" id="PTHR10153">
    <property type="entry name" value="SMALL CONDUCTANCE CALCIUM-ACTIVATED POTASSIUM CHANNEL"/>
    <property type="match status" value="1"/>
</dbReference>
<sequence length="702" mass="80886">MSSDKIGGYLNDLSKVRPTPRMIQRVRSSFRKSKQRSNKAAKAAAEMLAMDLRDQRLIRGINGRMSSMQTYTTIVAVVSIFLGIMTNELCVAGEYRLYHTNEQFVEEMSKERCNHANAVEACKFIQTFLTICLLSLIVLQFRLGIQLGKAKQGLVDRKHKETRNEGSDIQFVTWRMRMKLASELILCSIHTLPLINNSIRVEMLGQRVYYRIDSLLCAIQLLRVYHVFRAMKLTVFYKYFNMEESFMLRDEQTLKMLQDSQTRFGILSFKVAISRHPFAMISTGAFFMICVVTYLFRIAEGPANQPHSAYIWDQVQAGSCFKNSSHYPSTALVHIRHFDNYRFAAVCTMGVGPIIVAFMTGQVQAFTFHHKDFEPEHLRVVYDVQDGDGVMTVVGWYADRDVSKQDCNHLRFKVLESAARILQFWWRAKKLRDFEVHGNHYWRNSSFYLAIGNLKRFHEQHNNNVHHHADVSDQQSGQKFVPAMKKARAPCNLQLPPRDEETKRERLPHADVDIKRLLNLIIEVKDGMETMQDEMQSLREKVDLLLLNQPTAHRATADSSSSFLQPTHTASLQSSATEDDRVIQTLGRRYAREYHDLKPAISLPPRGRSLPPRGRSSVSARTELGVDGNSGSFLLNRDNDVVLYRHAMRERDWRAGSEPVETSSKMSSEQEDPGRRLEDRRPRASSEPPTSNLVHWERKFDR</sequence>
<feature type="region of interest" description="Disordered" evidence="2">
    <location>
        <begin position="597"/>
        <end position="631"/>
    </location>
</feature>
<reference evidence="4 6" key="1">
    <citation type="journal article" date="2012" name="Nature">
        <title>Algal genomes reveal evolutionary mosaicism and the fate of nucleomorphs.</title>
        <authorList>
            <consortium name="DOE Joint Genome Institute"/>
            <person name="Curtis B.A."/>
            <person name="Tanifuji G."/>
            <person name="Burki F."/>
            <person name="Gruber A."/>
            <person name="Irimia M."/>
            <person name="Maruyama S."/>
            <person name="Arias M.C."/>
            <person name="Ball S.G."/>
            <person name="Gile G.H."/>
            <person name="Hirakawa Y."/>
            <person name="Hopkins J.F."/>
            <person name="Kuo A."/>
            <person name="Rensing S.A."/>
            <person name="Schmutz J."/>
            <person name="Symeonidi A."/>
            <person name="Elias M."/>
            <person name="Eveleigh R.J."/>
            <person name="Herman E.K."/>
            <person name="Klute M.J."/>
            <person name="Nakayama T."/>
            <person name="Obornik M."/>
            <person name="Reyes-Prieto A."/>
            <person name="Armbrust E.V."/>
            <person name="Aves S.J."/>
            <person name="Beiko R.G."/>
            <person name="Coutinho P."/>
            <person name="Dacks J.B."/>
            <person name="Durnford D.G."/>
            <person name="Fast N.M."/>
            <person name="Green B.R."/>
            <person name="Grisdale C.J."/>
            <person name="Hempel F."/>
            <person name="Henrissat B."/>
            <person name="Hoppner M.P."/>
            <person name="Ishida K."/>
            <person name="Kim E."/>
            <person name="Koreny L."/>
            <person name="Kroth P.G."/>
            <person name="Liu Y."/>
            <person name="Malik S.B."/>
            <person name="Maier U.G."/>
            <person name="McRose D."/>
            <person name="Mock T."/>
            <person name="Neilson J.A."/>
            <person name="Onodera N.T."/>
            <person name="Poole A.M."/>
            <person name="Pritham E.J."/>
            <person name="Richards T.A."/>
            <person name="Rocap G."/>
            <person name="Roy S.W."/>
            <person name="Sarai C."/>
            <person name="Schaack S."/>
            <person name="Shirato S."/>
            <person name="Slamovits C.H."/>
            <person name="Spencer D.F."/>
            <person name="Suzuki S."/>
            <person name="Worden A.Z."/>
            <person name="Zauner S."/>
            <person name="Barry K."/>
            <person name="Bell C."/>
            <person name="Bharti A.K."/>
            <person name="Crow J.A."/>
            <person name="Grimwood J."/>
            <person name="Kramer R."/>
            <person name="Lindquist E."/>
            <person name="Lucas S."/>
            <person name="Salamov A."/>
            <person name="McFadden G.I."/>
            <person name="Lane C.E."/>
            <person name="Keeling P.J."/>
            <person name="Gray M.W."/>
            <person name="Grigoriev I.V."/>
            <person name="Archibald J.M."/>
        </authorList>
    </citation>
    <scope>NUCLEOTIDE SEQUENCE</scope>
    <source>
        <strain evidence="4 6">CCMP2712</strain>
    </source>
</reference>
<accession>L1IHV6</accession>
<organism evidence="4">
    <name type="scientific">Guillardia theta (strain CCMP2712)</name>
    <name type="common">Cryptophyte</name>
    <dbReference type="NCBI Taxonomy" id="905079"/>
    <lineage>
        <taxon>Eukaryota</taxon>
        <taxon>Cryptophyceae</taxon>
        <taxon>Pyrenomonadales</taxon>
        <taxon>Geminigeraceae</taxon>
        <taxon>Guillardia</taxon>
    </lineage>
</organism>
<keyword evidence="3" id="KW-0812">Transmembrane</keyword>
<dbReference type="HOGENOM" id="CLU_393034_0_0_1"/>
<feature type="region of interest" description="Disordered" evidence="2">
    <location>
        <begin position="653"/>
        <end position="702"/>
    </location>
</feature>
<dbReference type="EnsemblProtists" id="EKX35529">
    <property type="protein sequence ID" value="EKX35529"/>
    <property type="gene ID" value="GUITHDRAFT_146449"/>
</dbReference>
<evidence type="ECO:0000313" key="5">
    <source>
        <dbReference type="EnsemblProtists" id="EKX35529"/>
    </source>
</evidence>
<keyword evidence="1" id="KW-0175">Coiled coil</keyword>
<evidence type="ECO:0000313" key="4">
    <source>
        <dbReference type="EMBL" id="EKX35529.1"/>
    </source>
</evidence>
<dbReference type="PaxDb" id="55529-EKX35529"/>
<evidence type="ECO:0000256" key="3">
    <source>
        <dbReference type="SAM" id="Phobius"/>
    </source>
</evidence>
<reference evidence="6" key="2">
    <citation type="submission" date="2012-11" db="EMBL/GenBank/DDBJ databases">
        <authorList>
            <person name="Kuo A."/>
            <person name="Curtis B.A."/>
            <person name="Tanifuji G."/>
            <person name="Burki F."/>
            <person name="Gruber A."/>
            <person name="Irimia M."/>
            <person name="Maruyama S."/>
            <person name="Arias M.C."/>
            <person name="Ball S.G."/>
            <person name="Gile G.H."/>
            <person name="Hirakawa Y."/>
            <person name="Hopkins J.F."/>
            <person name="Rensing S.A."/>
            <person name="Schmutz J."/>
            <person name="Symeonidi A."/>
            <person name="Elias M."/>
            <person name="Eveleigh R.J."/>
            <person name="Herman E.K."/>
            <person name="Klute M.J."/>
            <person name="Nakayama T."/>
            <person name="Obornik M."/>
            <person name="Reyes-Prieto A."/>
            <person name="Armbrust E.V."/>
            <person name="Aves S.J."/>
            <person name="Beiko R.G."/>
            <person name="Coutinho P."/>
            <person name="Dacks J.B."/>
            <person name="Durnford D.G."/>
            <person name="Fast N.M."/>
            <person name="Green B.R."/>
            <person name="Grisdale C."/>
            <person name="Hempe F."/>
            <person name="Henrissat B."/>
            <person name="Hoppner M.P."/>
            <person name="Ishida K.-I."/>
            <person name="Kim E."/>
            <person name="Koreny L."/>
            <person name="Kroth P.G."/>
            <person name="Liu Y."/>
            <person name="Malik S.-B."/>
            <person name="Maier U.G."/>
            <person name="McRose D."/>
            <person name="Mock T."/>
            <person name="Neilson J.A."/>
            <person name="Onodera N.T."/>
            <person name="Poole A.M."/>
            <person name="Pritham E.J."/>
            <person name="Richards T.A."/>
            <person name="Rocap G."/>
            <person name="Roy S.W."/>
            <person name="Sarai C."/>
            <person name="Schaack S."/>
            <person name="Shirato S."/>
            <person name="Slamovits C.H."/>
            <person name="Spencer D.F."/>
            <person name="Suzuki S."/>
            <person name="Worden A.Z."/>
            <person name="Zauner S."/>
            <person name="Barry K."/>
            <person name="Bell C."/>
            <person name="Bharti A.K."/>
            <person name="Crow J.A."/>
            <person name="Grimwood J."/>
            <person name="Kramer R."/>
            <person name="Lindquist E."/>
            <person name="Lucas S."/>
            <person name="Salamov A."/>
            <person name="McFadden G.I."/>
            <person name="Lane C.E."/>
            <person name="Keeling P.J."/>
            <person name="Gray M.W."/>
            <person name="Grigoriev I.V."/>
            <person name="Archibald J.M."/>
        </authorList>
    </citation>
    <scope>NUCLEOTIDE SEQUENCE</scope>
    <source>
        <strain evidence="6">CCMP2712</strain>
    </source>
</reference>
<feature type="transmembrane region" description="Helical" evidence="3">
    <location>
        <begin position="278"/>
        <end position="296"/>
    </location>
</feature>
<evidence type="ECO:0000256" key="1">
    <source>
        <dbReference type="SAM" id="Coils"/>
    </source>
</evidence>
<dbReference type="InterPro" id="IPR015449">
    <property type="entry name" value="K_chnl_Ca-activ_SK"/>
</dbReference>
<dbReference type="Proteomes" id="UP000011087">
    <property type="component" value="Unassembled WGS sequence"/>
</dbReference>
<reference evidence="5" key="3">
    <citation type="submission" date="2016-03" db="UniProtKB">
        <authorList>
            <consortium name="EnsemblProtists"/>
        </authorList>
    </citation>
    <scope>IDENTIFICATION</scope>
</reference>
<dbReference type="GeneID" id="17292241"/>
<dbReference type="GO" id="GO:0016020">
    <property type="term" value="C:membrane"/>
    <property type="evidence" value="ECO:0007669"/>
    <property type="project" value="InterPro"/>
</dbReference>
<dbReference type="GO" id="GO:0016286">
    <property type="term" value="F:small conductance calcium-activated potassium channel activity"/>
    <property type="evidence" value="ECO:0007669"/>
    <property type="project" value="InterPro"/>
</dbReference>
<feature type="coiled-coil region" evidence="1">
    <location>
        <begin position="521"/>
        <end position="548"/>
    </location>
</feature>
<feature type="compositionally biased region" description="Low complexity" evidence="2">
    <location>
        <begin position="603"/>
        <end position="617"/>
    </location>
</feature>
<feature type="compositionally biased region" description="Basic and acidic residues" evidence="2">
    <location>
        <begin position="672"/>
        <end position="684"/>
    </location>
</feature>
<evidence type="ECO:0008006" key="7">
    <source>
        <dbReference type="Google" id="ProtNLM"/>
    </source>
</evidence>
<keyword evidence="3" id="KW-1133">Transmembrane helix</keyword>
<proteinExistence type="predicted"/>
<keyword evidence="3" id="KW-0472">Membrane</keyword>
<dbReference type="RefSeq" id="XP_005822509.1">
    <property type="nucleotide sequence ID" value="XM_005822452.1"/>
</dbReference>
<protein>
    <recommendedName>
        <fullName evidence="7">Potassium channel domain-containing protein</fullName>
    </recommendedName>
</protein>